<feature type="non-terminal residue" evidence="3">
    <location>
        <position position="803"/>
    </location>
</feature>
<gene>
    <name evidence="3" type="primary">Fbxw10</name>
    <name evidence="3" type="ORF">TRILEU_R13926</name>
</gene>
<dbReference type="InterPro" id="IPR036322">
    <property type="entry name" value="WD40_repeat_dom_sf"/>
</dbReference>
<organism evidence="3 4">
    <name type="scientific">Tricholaema leucomelas</name>
    <name type="common">pied barbet</name>
    <dbReference type="NCBI Taxonomy" id="240729"/>
    <lineage>
        <taxon>Eukaryota</taxon>
        <taxon>Metazoa</taxon>
        <taxon>Chordata</taxon>
        <taxon>Craniata</taxon>
        <taxon>Vertebrata</taxon>
        <taxon>Euteleostomi</taxon>
        <taxon>Archelosauria</taxon>
        <taxon>Archosauria</taxon>
        <taxon>Dinosauria</taxon>
        <taxon>Saurischia</taxon>
        <taxon>Theropoda</taxon>
        <taxon>Coelurosauria</taxon>
        <taxon>Aves</taxon>
        <taxon>Neognathae</taxon>
        <taxon>Neoaves</taxon>
        <taxon>Telluraves</taxon>
        <taxon>Coraciimorphae</taxon>
        <taxon>Piciformes</taxon>
        <taxon>Lybiidae</taxon>
        <taxon>Tricholaema lacrymosa</taxon>
    </lineage>
</organism>
<dbReference type="InterPro" id="IPR001680">
    <property type="entry name" value="WD40_rpt"/>
</dbReference>
<feature type="region of interest" description="Disordered" evidence="2">
    <location>
        <begin position="447"/>
        <end position="466"/>
    </location>
</feature>
<dbReference type="OrthoDB" id="674604at2759"/>
<feature type="region of interest" description="Disordered" evidence="2">
    <location>
        <begin position="575"/>
        <end position="600"/>
    </location>
</feature>
<dbReference type="EMBL" id="WAAF01009998">
    <property type="protein sequence ID" value="NXX44397.1"/>
    <property type="molecule type" value="Genomic_DNA"/>
</dbReference>
<evidence type="ECO:0000256" key="1">
    <source>
        <dbReference type="PROSITE-ProRule" id="PRU00221"/>
    </source>
</evidence>
<sequence>GLLDQKSLKACAAVNRFWAFLARAVEKERVCQSMVQQKIQYLQGLCPRGAVPNYAKIVEVTIPQLDEEGEVTKVKDNDLESQVKVGWKEEEDNLQAAYHDIKTDTVQLEERNVFCGCYNIRVLLHQTDRSRVIHYDGGDLVAIGSADRQVRLFDMSEMREVPPLLSGHAGSIKALFLNEKKGFLLSTSFDLSIRYWDIQSGACLKIFYGHHATVTCLDLHEEHFVSGARDGTLKVWDLELGKCLRTLKHGSPVWAAKMDGQHIVSGCERGMVKVWSADTGALTKTLEGHQGPVKCLTFDQWHLVTGSSDGYVMGWSMLGKLKRCLIAFRHPKEVLSLEFLYLRVISGCADGKIRVFNYLTGSCLKVLTASGRGDPVSSFCVAEDRMVINTPTSLLLYEFEDVFWDYTLGTDREMMGKNKKCLGHYRRKWLQLQQTQDGLDQLHRLTGETQGTEQSPKTCGAPRKHYTTNNDPKPILDFNCTLLFLEADAQPKHSVYFWGPKDAARPEATWKQQKRKNSPCSISPYKFLLTVSMLQNARKAAQGSSGTKNTARGKESWKLPGQSSLGYPWKLSRQTSLGSPWRLPREHQQHRPGEVQSYKTSLLSRKDQAVQLQPVKPHSGSLTVTRFSVPFETKMLQLKLDNSLYGPAVKSSIPPPSVVRPKTCGLLRGKKAPSYQGEVAPLPEDEVQFIDPFMASSKLIKSTRVIMAQMPNEATSRRKSVFCPYATDLSHSSCEFRLLTGKQEEQNVAAAAAQYQAHQAKLREDQQRARRRAWLRKIKGLPIGSFTGEGKTAAPELGSKTFL</sequence>
<dbReference type="Gene3D" id="2.130.10.10">
    <property type="entry name" value="YVTN repeat-like/Quinoprotein amine dehydrogenase"/>
    <property type="match status" value="1"/>
</dbReference>
<feature type="repeat" description="WD" evidence="1">
    <location>
        <begin position="207"/>
        <end position="246"/>
    </location>
</feature>
<keyword evidence="4" id="KW-1185">Reference proteome</keyword>
<evidence type="ECO:0000313" key="4">
    <source>
        <dbReference type="Proteomes" id="UP000627253"/>
    </source>
</evidence>
<evidence type="ECO:0000313" key="3">
    <source>
        <dbReference type="EMBL" id="NXX44397.1"/>
    </source>
</evidence>
<dbReference type="PROSITE" id="PS50082">
    <property type="entry name" value="WD_REPEATS_2"/>
    <property type="match status" value="3"/>
</dbReference>
<dbReference type="AlphaFoldDB" id="A0A852J093"/>
<feature type="compositionally biased region" description="Basic and acidic residues" evidence="2">
    <location>
        <begin position="583"/>
        <end position="593"/>
    </location>
</feature>
<feature type="repeat" description="WD" evidence="1">
    <location>
        <begin position="165"/>
        <end position="206"/>
    </location>
</feature>
<dbReference type="PANTHER" id="PTHR19872">
    <property type="entry name" value="UBIQUITIN LIGASE SPECIFICITY FACTOR/HREP PROTEIN"/>
    <property type="match status" value="1"/>
</dbReference>
<dbReference type="CDD" id="cd00200">
    <property type="entry name" value="WD40"/>
    <property type="match status" value="1"/>
</dbReference>
<proteinExistence type="predicted"/>
<feature type="region of interest" description="Disordered" evidence="2">
    <location>
        <begin position="539"/>
        <end position="559"/>
    </location>
</feature>
<keyword evidence="1" id="KW-0853">WD repeat</keyword>
<accession>A0A852J093</accession>
<dbReference type="Pfam" id="PF00400">
    <property type="entry name" value="WD40"/>
    <property type="match status" value="3"/>
</dbReference>
<comment type="caution">
    <text evidence="3">The sequence shown here is derived from an EMBL/GenBank/DDBJ whole genome shotgun (WGS) entry which is preliminary data.</text>
</comment>
<dbReference type="PROSITE" id="PS50294">
    <property type="entry name" value="WD_REPEATS_REGION"/>
    <property type="match status" value="2"/>
</dbReference>
<feature type="non-terminal residue" evidence="3">
    <location>
        <position position="1"/>
    </location>
</feature>
<dbReference type="SUPFAM" id="SSF50978">
    <property type="entry name" value="WD40 repeat-like"/>
    <property type="match status" value="1"/>
</dbReference>
<protein>
    <submittedName>
        <fullName evidence="3">FBW10 protein</fullName>
    </submittedName>
</protein>
<evidence type="ECO:0000256" key="2">
    <source>
        <dbReference type="SAM" id="MobiDB-lite"/>
    </source>
</evidence>
<feature type="repeat" description="WD" evidence="1">
    <location>
        <begin position="286"/>
        <end position="317"/>
    </location>
</feature>
<dbReference type="InterPro" id="IPR015943">
    <property type="entry name" value="WD40/YVTN_repeat-like_dom_sf"/>
</dbReference>
<dbReference type="InterPro" id="IPR051075">
    <property type="entry name" value="SCF_subunit_WD-repeat"/>
</dbReference>
<reference evidence="3" key="1">
    <citation type="submission" date="2020-02" db="EMBL/GenBank/DDBJ databases">
        <title>Bird 10,000 Genomes (B10K) Project - Family phase.</title>
        <authorList>
            <person name="Zhang G."/>
        </authorList>
    </citation>
    <scope>NUCLEOTIDE SEQUENCE</scope>
    <source>
        <strain evidence="3">B10K-DU-002-37</strain>
        <tissue evidence="3">Muscle</tissue>
    </source>
</reference>
<dbReference type="Proteomes" id="UP000627253">
    <property type="component" value="Unassembled WGS sequence"/>
</dbReference>
<dbReference type="SMART" id="SM00320">
    <property type="entry name" value="WD40"/>
    <property type="match status" value="6"/>
</dbReference>
<dbReference type="PANTHER" id="PTHR19872:SF7">
    <property type="entry name" value="F-BOX AND WD REPEAT DOMAIN CONTAINING PROTEIN 10B-RELATED"/>
    <property type="match status" value="1"/>
</dbReference>
<feature type="compositionally biased region" description="Polar residues" evidence="2">
    <location>
        <begin position="447"/>
        <end position="457"/>
    </location>
</feature>
<name>A0A852J093_9PICI</name>